<dbReference type="Pfam" id="PF00361">
    <property type="entry name" value="Proton_antipo_M"/>
    <property type="match status" value="1"/>
</dbReference>
<evidence type="ECO:0000256" key="3">
    <source>
        <dbReference type="ARBA" id="ARBA00007012"/>
    </source>
</evidence>
<evidence type="ECO:0000256" key="10">
    <source>
        <dbReference type="ARBA" id="ARBA00022967"/>
    </source>
</evidence>
<dbReference type="GO" id="GO:0006120">
    <property type="term" value="P:mitochondrial electron transport, NADH to ubiquinone"/>
    <property type="evidence" value="ECO:0007669"/>
    <property type="project" value="InterPro"/>
</dbReference>
<geneLocation type="mitochondrion" evidence="20"/>
<dbReference type="GO" id="GO:0008137">
    <property type="term" value="F:NADH dehydrogenase (ubiquinone) activity"/>
    <property type="evidence" value="ECO:0007669"/>
    <property type="project" value="UniProtKB-EC"/>
</dbReference>
<evidence type="ECO:0000256" key="12">
    <source>
        <dbReference type="ARBA" id="ARBA00022989"/>
    </source>
</evidence>
<feature type="transmembrane region" description="Helical" evidence="18">
    <location>
        <begin position="92"/>
        <end position="111"/>
    </location>
</feature>
<feature type="domain" description="NADH:quinone oxidoreductase/Mrp antiporter transmembrane" evidence="19">
    <location>
        <begin position="24"/>
        <end position="283"/>
    </location>
</feature>
<dbReference type="PRINTS" id="PR01436">
    <property type="entry name" value="NADHDHGNASE2"/>
</dbReference>
<evidence type="ECO:0000256" key="16">
    <source>
        <dbReference type="ARBA" id="ARBA00023136"/>
    </source>
</evidence>
<dbReference type="PANTHER" id="PTHR46552:SF1">
    <property type="entry name" value="NADH-UBIQUINONE OXIDOREDUCTASE CHAIN 2"/>
    <property type="match status" value="1"/>
</dbReference>
<evidence type="ECO:0000313" key="20">
    <source>
        <dbReference type="EMBL" id="QPK42131.1"/>
    </source>
</evidence>
<organism evidence="20">
    <name type="scientific">Paragavialidium sichuanense</name>
    <dbReference type="NCBI Taxonomy" id="2793213"/>
    <lineage>
        <taxon>Eukaryota</taxon>
        <taxon>Metazoa</taxon>
        <taxon>Ecdysozoa</taxon>
        <taxon>Arthropoda</taxon>
        <taxon>Hexapoda</taxon>
        <taxon>Insecta</taxon>
        <taxon>Pterygota</taxon>
        <taxon>Neoptera</taxon>
        <taxon>Polyneoptera</taxon>
        <taxon>Orthoptera</taxon>
        <taxon>Caelifera</taxon>
        <taxon>Acrididea</taxon>
        <taxon>Tetrigoidea</taxon>
        <taxon>Tetrigidae</taxon>
        <taxon>Scelimeninae</taxon>
        <taxon>Paragavialidium</taxon>
    </lineage>
</organism>
<dbReference type="EC" id="7.1.1.2" evidence="4 18"/>
<dbReference type="InterPro" id="IPR050175">
    <property type="entry name" value="Complex_I_Subunit_2"/>
</dbReference>
<evidence type="ECO:0000256" key="11">
    <source>
        <dbReference type="ARBA" id="ARBA00022982"/>
    </source>
</evidence>
<dbReference type="InterPro" id="IPR003917">
    <property type="entry name" value="NADH_UbQ_OxRdtase_chain2"/>
</dbReference>
<evidence type="ECO:0000256" key="2">
    <source>
        <dbReference type="ARBA" id="ARBA00004448"/>
    </source>
</evidence>
<keyword evidence="11 18" id="KW-0249">Electron transport</keyword>
<name>A0A7U3ST26_9ORTH</name>
<evidence type="ECO:0000256" key="9">
    <source>
        <dbReference type="ARBA" id="ARBA00022792"/>
    </source>
</evidence>
<evidence type="ECO:0000256" key="4">
    <source>
        <dbReference type="ARBA" id="ARBA00012944"/>
    </source>
</evidence>
<comment type="subcellular location">
    <subcellularLocation>
        <location evidence="2 18">Mitochondrion inner membrane</location>
        <topology evidence="2 18">Multi-pass membrane protein</topology>
    </subcellularLocation>
</comment>
<feature type="transmembrane region" description="Helical" evidence="18">
    <location>
        <begin position="181"/>
        <end position="213"/>
    </location>
</feature>
<proteinExistence type="inferred from homology"/>
<evidence type="ECO:0000256" key="5">
    <source>
        <dbReference type="ARBA" id="ARBA00021008"/>
    </source>
</evidence>
<dbReference type="PANTHER" id="PTHR46552">
    <property type="entry name" value="NADH-UBIQUINONE OXIDOREDUCTASE CHAIN 2"/>
    <property type="match status" value="1"/>
</dbReference>
<comment type="function">
    <text evidence="18">Core subunit of the mitochondrial membrane respiratory chain NADH dehydrogenase (Complex I) which catalyzes electron transfer from NADH through the respiratory chain, using ubiquinone as an electron acceptor. Essential for the catalytic activity and assembly of complex I.</text>
</comment>
<reference evidence="20" key="1">
    <citation type="submission" date="2020-03" db="EMBL/GenBank/DDBJ databases">
        <title>The mitochondrial genomes of eight Scelimeninae species (Orthoptera: Tetrigoidea): deep insights into structural characteristics and phylogenetic implications.</title>
        <authorList>
            <person name="Li R."/>
            <person name="Li X.-D."/>
        </authorList>
    </citation>
    <scope>NUCLEOTIDE SEQUENCE</scope>
</reference>
<keyword evidence="12 18" id="KW-1133">Transmembrane helix</keyword>
<comment type="catalytic activity">
    <reaction evidence="17 18">
        <text>a ubiquinone + NADH + 5 H(+)(in) = a ubiquinol + NAD(+) + 4 H(+)(out)</text>
        <dbReference type="Rhea" id="RHEA:29091"/>
        <dbReference type="Rhea" id="RHEA-COMP:9565"/>
        <dbReference type="Rhea" id="RHEA-COMP:9566"/>
        <dbReference type="ChEBI" id="CHEBI:15378"/>
        <dbReference type="ChEBI" id="CHEBI:16389"/>
        <dbReference type="ChEBI" id="CHEBI:17976"/>
        <dbReference type="ChEBI" id="CHEBI:57540"/>
        <dbReference type="ChEBI" id="CHEBI:57945"/>
        <dbReference type="EC" id="7.1.1.2"/>
    </reaction>
</comment>
<gene>
    <name evidence="20" type="primary">ND2</name>
</gene>
<feature type="transmembrane region" description="Helical" evidence="18">
    <location>
        <begin position="147"/>
        <end position="169"/>
    </location>
</feature>
<evidence type="ECO:0000256" key="18">
    <source>
        <dbReference type="RuleBase" id="RU003403"/>
    </source>
</evidence>
<dbReference type="EMBL" id="MT162549">
    <property type="protein sequence ID" value="QPK42131.1"/>
    <property type="molecule type" value="Genomic_DNA"/>
</dbReference>
<keyword evidence="14 18" id="KW-0830">Ubiquinone</keyword>
<protein>
    <recommendedName>
        <fullName evidence="5 18">NADH-ubiquinone oxidoreductase chain 2</fullName>
        <ecNumber evidence="4 18">7.1.1.2</ecNumber>
    </recommendedName>
</protein>
<keyword evidence="13 18" id="KW-0520">NAD</keyword>
<comment type="similarity">
    <text evidence="3 18">Belongs to the complex I subunit 2 family.</text>
</comment>
<accession>A0A7U3ST26</accession>
<keyword evidence="16 18" id="KW-0472">Membrane</keyword>
<feature type="transmembrane region" description="Helical" evidence="18">
    <location>
        <begin position="60"/>
        <end position="80"/>
    </location>
</feature>
<feature type="transmembrane region" description="Helical" evidence="18">
    <location>
        <begin position="268"/>
        <end position="297"/>
    </location>
</feature>
<evidence type="ECO:0000256" key="7">
    <source>
        <dbReference type="ARBA" id="ARBA00022660"/>
    </source>
</evidence>
<evidence type="ECO:0000256" key="8">
    <source>
        <dbReference type="ARBA" id="ARBA00022692"/>
    </source>
</evidence>
<evidence type="ECO:0000256" key="15">
    <source>
        <dbReference type="ARBA" id="ARBA00023128"/>
    </source>
</evidence>
<evidence type="ECO:0000256" key="13">
    <source>
        <dbReference type="ARBA" id="ARBA00023027"/>
    </source>
</evidence>
<keyword evidence="6" id="KW-0813">Transport</keyword>
<evidence type="ECO:0000259" key="19">
    <source>
        <dbReference type="Pfam" id="PF00361"/>
    </source>
</evidence>
<evidence type="ECO:0000256" key="6">
    <source>
        <dbReference type="ARBA" id="ARBA00022448"/>
    </source>
</evidence>
<dbReference type="InterPro" id="IPR001750">
    <property type="entry name" value="ND/Mrp_TM"/>
</dbReference>
<evidence type="ECO:0000256" key="1">
    <source>
        <dbReference type="ARBA" id="ARBA00003257"/>
    </source>
</evidence>
<feature type="transmembrane region" description="Helical" evidence="18">
    <location>
        <begin position="317"/>
        <end position="335"/>
    </location>
</feature>
<keyword evidence="8 18" id="KW-0812">Transmembrane</keyword>
<keyword evidence="10 18" id="KW-1278">Translocase</keyword>
<feature type="transmembrane region" description="Helical" evidence="18">
    <location>
        <begin position="233"/>
        <end position="256"/>
    </location>
</feature>
<comment type="function">
    <text evidence="1">Core subunit of the mitochondrial membrane respiratory chain NADH dehydrogenase (Complex I) that is believed to belong to the minimal assembly required for catalysis. Complex I functions in the transfer of electrons from NADH to the respiratory chain. The immediate electron acceptor for the enzyme is believed to be ubiquinone.</text>
</comment>
<keyword evidence="7 18" id="KW-0679">Respiratory chain</keyword>
<keyword evidence="9 18" id="KW-0999">Mitochondrion inner membrane</keyword>
<dbReference type="AlphaFoldDB" id="A0A7U3ST26"/>
<evidence type="ECO:0000256" key="17">
    <source>
        <dbReference type="ARBA" id="ARBA00049551"/>
    </source>
</evidence>
<evidence type="ECO:0000256" key="14">
    <source>
        <dbReference type="ARBA" id="ARBA00023075"/>
    </source>
</evidence>
<dbReference type="GO" id="GO:0005743">
    <property type="term" value="C:mitochondrial inner membrane"/>
    <property type="evidence" value="ECO:0007669"/>
    <property type="project" value="UniProtKB-SubCell"/>
</dbReference>
<sequence>MKKSPMKFLFTITMILSTIMSMTANSWLGVWMGLEINLLSFIPLMSYNSMSPTETSSIKYFIVQTIGSITLITVFIISMINKSNLFNSTLSTIMTMAMVMKIGGVPFHFWLPEVMENLSWNNCMLIMTWQKMAPMTALSYIQMNNYIMTMLISLSATVGAILGMNQISLRMLMAYSSINHIAWMMAAMMINVLTWFCYITVYFLLVIMITFMLKSYNVKTINELFLSHNSNKINKIMMLTSILSLGGMPPMVGFLPKWILIQELGSKSLIFILYILIITSAITLYFYLKIFISGSIIYFKESSWNLENSGLTKIEVIYIYINSISILGLSCSMFMY</sequence>
<keyword evidence="15 18" id="KW-0496">Mitochondrion</keyword>